<organism evidence="3 4">
    <name type="scientific">Candidatus Alistipes intestinigallinarum</name>
    <dbReference type="NCBI Taxonomy" id="2838440"/>
    <lineage>
        <taxon>Bacteria</taxon>
        <taxon>Pseudomonadati</taxon>
        <taxon>Bacteroidota</taxon>
        <taxon>Bacteroidia</taxon>
        <taxon>Bacteroidales</taxon>
        <taxon>Rikenellaceae</taxon>
        <taxon>Alistipes</taxon>
    </lineage>
</organism>
<sequence length="468" mass="52588">MPMQLPIRILLRGLFALCSLIPMCPVARPVSDPMHPQPLSTVLQETERRFEVRITCKRFDPDTVQIRYGAFRIRPYSLDETLDNLLHPADLVWSRGTTSDGQLRITVQPYEYYRRTPADGERLLTWLAGLYDDRMSWERRRERLLTEAREALALDPFLRGVVSDPDVRLEREVRHDGYTTQNYALETLPGLYVCGTIYAPLTKAPHPLIVSPSGHWEGGRYRPDQQLRMATFARMGAVAVDMDIFGWGESERQVGREAHTRPYAMQLQALWSKCVTDWVVASRRDVDTRRMAVTGGSGGATHALLLALLDDRFAALAPVVHLVSHFDGGCPCESGRPVTLAGGGSCTPELLAAAMAPRPTLTVSDGGDWTSTYPTLEYPFLRRIWGFYGAEAAVRNVHFADERHDYGANKRRAVYAFFAETLGLDLAQADESRVTLLPEPALQSFGDELPEGALRSRAELERMLEKLK</sequence>
<protein>
    <submittedName>
        <fullName evidence="3">Acetylxylan esterase</fullName>
    </submittedName>
</protein>
<name>A0A9D1Z158_9BACT</name>
<dbReference type="Gene3D" id="3.40.50.1820">
    <property type="entry name" value="alpha/beta hydrolase"/>
    <property type="match status" value="1"/>
</dbReference>
<comment type="caution">
    <text evidence="3">The sequence shown here is derived from an EMBL/GenBank/DDBJ whole genome shotgun (WGS) entry which is preliminary data.</text>
</comment>
<reference evidence="3" key="2">
    <citation type="submission" date="2021-04" db="EMBL/GenBank/DDBJ databases">
        <authorList>
            <person name="Gilroy R."/>
        </authorList>
    </citation>
    <scope>NUCLEOTIDE SEQUENCE</scope>
    <source>
        <strain evidence="3">5134</strain>
    </source>
</reference>
<evidence type="ECO:0000313" key="3">
    <source>
        <dbReference type="EMBL" id="HIY68805.1"/>
    </source>
</evidence>
<accession>A0A9D1Z158</accession>
<dbReference type="InterPro" id="IPR008391">
    <property type="entry name" value="AXE1_dom"/>
</dbReference>
<evidence type="ECO:0000313" key="4">
    <source>
        <dbReference type="Proteomes" id="UP000886844"/>
    </source>
</evidence>
<dbReference type="Proteomes" id="UP000886844">
    <property type="component" value="Unassembled WGS sequence"/>
</dbReference>
<dbReference type="AlphaFoldDB" id="A0A9D1Z158"/>
<feature type="domain" description="Acetyl xylan esterase" evidence="2">
    <location>
        <begin position="188"/>
        <end position="327"/>
    </location>
</feature>
<dbReference type="PANTHER" id="PTHR22946:SF8">
    <property type="entry name" value="ACETYL XYLAN ESTERASE DOMAIN-CONTAINING PROTEIN"/>
    <property type="match status" value="1"/>
</dbReference>
<gene>
    <name evidence="3" type="ORF">H9828_05260</name>
</gene>
<dbReference type="SUPFAM" id="SSF53474">
    <property type="entry name" value="alpha/beta-Hydrolases"/>
    <property type="match status" value="1"/>
</dbReference>
<proteinExistence type="predicted"/>
<reference evidence="3" key="1">
    <citation type="journal article" date="2021" name="PeerJ">
        <title>Extensive microbial diversity within the chicken gut microbiome revealed by metagenomics and culture.</title>
        <authorList>
            <person name="Gilroy R."/>
            <person name="Ravi A."/>
            <person name="Getino M."/>
            <person name="Pursley I."/>
            <person name="Horton D.L."/>
            <person name="Alikhan N.F."/>
            <person name="Baker D."/>
            <person name="Gharbi K."/>
            <person name="Hall N."/>
            <person name="Watson M."/>
            <person name="Adriaenssens E.M."/>
            <person name="Foster-Nyarko E."/>
            <person name="Jarju S."/>
            <person name="Secka A."/>
            <person name="Antonio M."/>
            <person name="Oren A."/>
            <person name="Chaudhuri R.R."/>
            <person name="La Ragione R."/>
            <person name="Hildebrand F."/>
            <person name="Pallen M.J."/>
        </authorList>
    </citation>
    <scope>NUCLEOTIDE SEQUENCE</scope>
    <source>
        <strain evidence="3">5134</strain>
    </source>
</reference>
<dbReference type="EMBL" id="DXDA01000044">
    <property type="protein sequence ID" value="HIY68805.1"/>
    <property type="molecule type" value="Genomic_DNA"/>
</dbReference>
<evidence type="ECO:0000256" key="1">
    <source>
        <dbReference type="SAM" id="SignalP"/>
    </source>
</evidence>
<dbReference type="Pfam" id="PF05448">
    <property type="entry name" value="AXE1"/>
    <property type="match status" value="1"/>
</dbReference>
<feature type="chain" id="PRO_5039183730" evidence="1">
    <location>
        <begin position="28"/>
        <end position="468"/>
    </location>
</feature>
<dbReference type="PANTHER" id="PTHR22946">
    <property type="entry name" value="DIENELACTONE HYDROLASE DOMAIN-CONTAINING PROTEIN-RELATED"/>
    <property type="match status" value="1"/>
</dbReference>
<keyword evidence="1" id="KW-0732">Signal</keyword>
<dbReference type="InterPro" id="IPR029058">
    <property type="entry name" value="AB_hydrolase_fold"/>
</dbReference>
<dbReference type="InterPro" id="IPR050261">
    <property type="entry name" value="FrsA_esterase"/>
</dbReference>
<feature type="signal peptide" evidence="1">
    <location>
        <begin position="1"/>
        <end position="27"/>
    </location>
</feature>
<evidence type="ECO:0000259" key="2">
    <source>
        <dbReference type="Pfam" id="PF05448"/>
    </source>
</evidence>